<proteinExistence type="predicted"/>
<dbReference type="RefSeq" id="WP_379883969.1">
    <property type="nucleotide sequence ID" value="NZ_JBHTLP010000003.1"/>
</dbReference>
<reference evidence="2" key="1">
    <citation type="journal article" date="2019" name="Int. J. Syst. Evol. Microbiol.">
        <title>The Global Catalogue of Microorganisms (GCM) 10K type strain sequencing project: providing services to taxonomists for standard genome sequencing and annotation.</title>
        <authorList>
            <consortium name="The Broad Institute Genomics Platform"/>
            <consortium name="The Broad Institute Genome Sequencing Center for Infectious Disease"/>
            <person name="Wu L."/>
            <person name="Ma J."/>
        </authorList>
    </citation>
    <scope>NUCLEOTIDE SEQUENCE [LARGE SCALE GENOMIC DNA]</scope>
    <source>
        <strain evidence="2">CCUG 55608</strain>
    </source>
</reference>
<sequence>MKHRNEAISVRLSNGAYWLKSNAFGKSILKWALKSFTSNSAVGVSTMA</sequence>
<comment type="caution">
    <text evidence="1">The sequence shown here is derived from an EMBL/GenBank/DDBJ whole genome shotgun (WGS) entry which is preliminary data.</text>
</comment>
<dbReference type="Proteomes" id="UP001597116">
    <property type="component" value="Unassembled WGS sequence"/>
</dbReference>
<organism evidence="1 2">
    <name type="scientific">Larkinella insperata</name>
    <dbReference type="NCBI Taxonomy" id="332158"/>
    <lineage>
        <taxon>Bacteria</taxon>
        <taxon>Pseudomonadati</taxon>
        <taxon>Bacteroidota</taxon>
        <taxon>Cytophagia</taxon>
        <taxon>Cytophagales</taxon>
        <taxon>Spirosomataceae</taxon>
        <taxon>Larkinella</taxon>
    </lineage>
</organism>
<name>A0ABW3Q398_9BACT</name>
<keyword evidence="2" id="KW-1185">Reference proteome</keyword>
<evidence type="ECO:0000313" key="1">
    <source>
        <dbReference type="EMBL" id="MFD1140859.1"/>
    </source>
</evidence>
<dbReference type="EMBL" id="JBHTLP010000003">
    <property type="protein sequence ID" value="MFD1140859.1"/>
    <property type="molecule type" value="Genomic_DNA"/>
</dbReference>
<protein>
    <submittedName>
        <fullName evidence="1">Uncharacterized protein</fullName>
    </submittedName>
</protein>
<evidence type="ECO:0000313" key="2">
    <source>
        <dbReference type="Proteomes" id="UP001597116"/>
    </source>
</evidence>
<gene>
    <name evidence="1" type="ORF">ACFQ4C_07055</name>
</gene>
<accession>A0ABW3Q398</accession>